<protein>
    <submittedName>
        <fullName evidence="2">Zn(2)-C6 fungal-type domain-containing protein</fullName>
    </submittedName>
</protein>
<dbReference type="GeneID" id="98173638"/>
<dbReference type="Proteomes" id="UP001628179">
    <property type="component" value="Unassembled WGS sequence"/>
</dbReference>
<sequence>MEFSGKDLEDIQRVAGLLNLTVDELLQQSRDRTHHATTPVTSPRQPSPQHHISQPQTSFSLDVRPAQRQPAPGPGLEPFDFEVHQSGSPGNEPVGSSPPLPAQHPGTQVILLNPQTSWYDCDAALLDFNESFGDSLALDGSNYPDTDTASSYVPVEAMQTDSGSASEHTARDESLMASMDDASTDWALVSPPESLAFRTPASPSTGSTDKRYYMIAPRSAKSSAQSIPENSSYRVKKKRRPYEGTKKTDTHLTRQVHACVRCRMQRNRCIPDPANPRGPCLTCQQRTVRMSRLPCLRYMVTDSTLFRTGLDYMPFYKAHPMIGPHYGDFHLERQWIDGPSKFLCLGQIGSMHFQVELKQFVPPANSGDVDLKGRPMYAVPWAIADPDAVVEAISDYIDRGMTRYMSAYLDDTDELVWNIFQAAYRASVFPLPNEMLKKTLRLWVACRFIESKWRCWTEGGWADSEIRAANPQDPFYKDLDSLPPYLDYQIASIIIHRILSPLRKDVLRDLQSTFNVHSPKDWFATFLSSFILLQNYEMQMQFQRQFAERRRAEVQYLDMPLVRATNSGAKTILAHFHYCYKGQQLFTQGFDWNAPRVRRMARLDVEQTTFMSQCRDVVVKKSPIFASINRSDLYHEKWWYTSQLFDSDWTPRDTLEHAPPVERGAGNVA</sequence>
<feature type="compositionally biased region" description="Low complexity" evidence="1">
    <location>
        <begin position="42"/>
        <end position="58"/>
    </location>
</feature>
<reference evidence="2 3" key="1">
    <citation type="submission" date="2024-09" db="EMBL/GenBank/DDBJ databases">
        <title>Itraconazole resistance in Madurella fahalii resulting from another homologue of gene encoding cytochrome P450 14-alpha sterol demethylase (CYP51).</title>
        <authorList>
            <person name="Yoshioka I."/>
            <person name="Fahal A.H."/>
            <person name="Kaneko S."/>
            <person name="Yaguchi T."/>
        </authorList>
    </citation>
    <scope>NUCLEOTIDE SEQUENCE [LARGE SCALE GENOMIC DNA]</scope>
    <source>
        <strain evidence="2 3">IFM 68171</strain>
    </source>
</reference>
<evidence type="ECO:0000313" key="3">
    <source>
        <dbReference type="Proteomes" id="UP001628179"/>
    </source>
</evidence>
<evidence type="ECO:0000256" key="1">
    <source>
        <dbReference type="SAM" id="MobiDB-lite"/>
    </source>
</evidence>
<evidence type="ECO:0000313" key="2">
    <source>
        <dbReference type="EMBL" id="GAB1312683.1"/>
    </source>
</evidence>
<accession>A0ABQ0G4J6</accession>
<dbReference type="EMBL" id="BAAFSV010000002">
    <property type="protein sequence ID" value="GAB1312683.1"/>
    <property type="molecule type" value="Genomic_DNA"/>
</dbReference>
<organism evidence="2 3">
    <name type="scientific">Madurella fahalii</name>
    <dbReference type="NCBI Taxonomy" id="1157608"/>
    <lineage>
        <taxon>Eukaryota</taxon>
        <taxon>Fungi</taxon>
        <taxon>Dikarya</taxon>
        <taxon>Ascomycota</taxon>
        <taxon>Pezizomycotina</taxon>
        <taxon>Sordariomycetes</taxon>
        <taxon>Sordariomycetidae</taxon>
        <taxon>Sordariales</taxon>
        <taxon>Sordariales incertae sedis</taxon>
        <taxon>Madurella</taxon>
    </lineage>
</organism>
<feature type="region of interest" description="Disordered" evidence="1">
    <location>
        <begin position="218"/>
        <end position="249"/>
    </location>
</feature>
<feature type="region of interest" description="Disordered" evidence="1">
    <location>
        <begin position="28"/>
        <end position="104"/>
    </location>
</feature>
<name>A0ABQ0G4J6_9PEZI</name>
<dbReference type="InterPro" id="IPR052973">
    <property type="entry name" value="Fungal_sec-metab_reg_TF"/>
</dbReference>
<proteinExistence type="predicted"/>
<keyword evidence="3" id="KW-1185">Reference proteome</keyword>
<comment type="caution">
    <text evidence="2">The sequence shown here is derived from an EMBL/GenBank/DDBJ whole genome shotgun (WGS) entry which is preliminary data.</text>
</comment>
<dbReference type="PANTHER" id="PTHR35392">
    <property type="entry name" value="ZN(II)2CYS6 TRANSCRIPTION FACTOR (EUROFUNG)-RELATED-RELATED"/>
    <property type="match status" value="1"/>
</dbReference>
<feature type="compositionally biased region" description="Polar residues" evidence="1">
    <location>
        <begin position="220"/>
        <end position="233"/>
    </location>
</feature>
<dbReference type="PANTHER" id="PTHR35392:SF3">
    <property type="entry name" value="ZN(2)-C6 FUNGAL-TYPE DOMAIN-CONTAINING PROTEIN"/>
    <property type="match status" value="1"/>
</dbReference>
<gene>
    <name evidence="2" type="ORF">MFIFM68171_02893</name>
</gene>
<dbReference type="RefSeq" id="XP_070914416.1">
    <property type="nucleotide sequence ID" value="XM_071058315.1"/>
</dbReference>